<dbReference type="AlphaFoldDB" id="A0A261FFD5"/>
<dbReference type="EMBL" id="MWWV01000006">
    <property type="protein sequence ID" value="OZG57844.1"/>
    <property type="molecule type" value="Genomic_DNA"/>
</dbReference>
<accession>A0A261FFD5</accession>
<comment type="caution">
    <text evidence="1">The sequence shown here is derived from an EMBL/GenBank/DDBJ whole genome shotgun (WGS) entry which is preliminary data.</text>
</comment>
<protein>
    <recommendedName>
        <fullName evidence="3">PhnA protein</fullName>
    </recommendedName>
</protein>
<name>A0A261FFD5_9BIFI</name>
<evidence type="ECO:0000313" key="1">
    <source>
        <dbReference type="EMBL" id="OZG57844.1"/>
    </source>
</evidence>
<proteinExistence type="predicted"/>
<gene>
    <name evidence="1" type="ORF">BTIS_1085</name>
</gene>
<dbReference type="Proteomes" id="UP000216444">
    <property type="component" value="Unassembled WGS sequence"/>
</dbReference>
<organism evidence="1 2">
    <name type="scientific">Bifidobacterium tissieri</name>
    <dbReference type="NCBI Taxonomy" id="1630162"/>
    <lineage>
        <taxon>Bacteria</taxon>
        <taxon>Bacillati</taxon>
        <taxon>Actinomycetota</taxon>
        <taxon>Actinomycetes</taxon>
        <taxon>Bifidobacteriales</taxon>
        <taxon>Bifidobacteriaceae</taxon>
        <taxon>Bifidobacterium</taxon>
    </lineage>
</organism>
<keyword evidence="2" id="KW-1185">Reference proteome</keyword>
<evidence type="ECO:0000313" key="2">
    <source>
        <dbReference type="Proteomes" id="UP000216444"/>
    </source>
</evidence>
<dbReference type="RefSeq" id="WP_245819323.1">
    <property type="nucleotide sequence ID" value="NZ_MWWV01000006.1"/>
</dbReference>
<sequence length="254" mass="28329">MNTCRHCHTSIDPDHTLCETCELRFCMLLLRLACDLAPLRAALDATIHPGGHQPTRAKNAVPPTPIRLDVLDMLDILDSTIYELARRLDGTDAHPDATDTPPRDLHTTLLHCAGHPRLATFPDAGLYLHVTERLARQADMILDPPTPGREIGPCPTCATMLTAGERDQWVTCPTCGSVERVRTVKMRRLERLCFDESKRGTPAMVARAFMDAGIHVRRNTISQWARRGRLAADDDGLVAYCDVYRLLRAPHEIV</sequence>
<reference evidence="1 2" key="1">
    <citation type="journal article" date="2017" name="BMC Genomics">
        <title>Comparative genomic and phylogenomic analyses of the Bifidobacteriaceae family.</title>
        <authorList>
            <person name="Lugli G.A."/>
            <person name="Milani C."/>
            <person name="Turroni F."/>
            <person name="Duranti S."/>
            <person name="Mancabelli L."/>
            <person name="Mangifesta M."/>
            <person name="Ferrario C."/>
            <person name="Modesto M."/>
            <person name="Mattarelli P."/>
            <person name="Jiri K."/>
            <person name="van Sinderen D."/>
            <person name="Ventura M."/>
        </authorList>
    </citation>
    <scope>NUCLEOTIDE SEQUENCE [LARGE SCALE GENOMIC DNA]</scope>
    <source>
        <strain evidence="1 2">DSM 100201</strain>
    </source>
</reference>
<evidence type="ECO:0008006" key="3">
    <source>
        <dbReference type="Google" id="ProtNLM"/>
    </source>
</evidence>